<dbReference type="EMBL" id="BARU01027049">
    <property type="protein sequence ID" value="GAH69809.1"/>
    <property type="molecule type" value="Genomic_DNA"/>
</dbReference>
<dbReference type="CDD" id="cd02966">
    <property type="entry name" value="TlpA_like_family"/>
    <property type="match status" value="1"/>
</dbReference>
<feature type="non-terminal residue" evidence="2">
    <location>
        <position position="144"/>
    </location>
</feature>
<dbReference type="GO" id="GO:0016491">
    <property type="term" value="F:oxidoreductase activity"/>
    <property type="evidence" value="ECO:0007669"/>
    <property type="project" value="InterPro"/>
</dbReference>
<dbReference type="GO" id="GO:0016209">
    <property type="term" value="F:antioxidant activity"/>
    <property type="evidence" value="ECO:0007669"/>
    <property type="project" value="InterPro"/>
</dbReference>
<evidence type="ECO:0000313" key="2">
    <source>
        <dbReference type="EMBL" id="GAH69809.1"/>
    </source>
</evidence>
<proteinExistence type="predicted"/>
<dbReference type="SUPFAM" id="SSF52833">
    <property type="entry name" value="Thioredoxin-like"/>
    <property type="match status" value="1"/>
</dbReference>
<dbReference type="PROSITE" id="PS51352">
    <property type="entry name" value="THIOREDOXIN_2"/>
    <property type="match status" value="1"/>
</dbReference>
<dbReference type="AlphaFoldDB" id="X1IUL3"/>
<protein>
    <recommendedName>
        <fullName evidence="1">Thioredoxin domain-containing protein</fullName>
    </recommendedName>
</protein>
<sequence length="144" mass="16511">MGVSPSSEDLVFRLNPKEFVELPPEWKKYSDIEAHARQMRRTKVQKRIAFTFPGLKGNQVSLDCDQFRDKVVLVNIFGSWCGGCRAEMPHLVQLKEKYADQGLEIVGIAFERDSEETAKATVSEFVEKRKINYPILFGGQEKRT</sequence>
<comment type="caution">
    <text evidence="2">The sequence shown here is derived from an EMBL/GenBank/DDBJ whole genome shotgun (WGS) entry which is preliminary data.</text>
</comment>
<name>X1IUL3_9ZZZZ</name>
<dbReference type="InterPro" id="IPR036249">
    <property type="entry name" value="Thioredoxin-like_sf"/>
</dbReference>
<dbReference type="InterPro" id="IPR000866">
    <property type="entry name" value="AhpC/TSA"/>
</dbReference>
<dbReference type="Gene3D" id="3.40.30.10">
    <property type="entry name" value="Glutaredoxin"/>
    <property type="match status" value="1"/>
</dbReference>
<dbReference type="InterPro" id="IPR050553">
    <property type="entry name" value="Thioredoxin_ResA/DsbE_sf"/>
</dbReference>
<dbReference type="InterPro" id="IPR013766">
    <property type="entry name" value="Thioredoxin_domain"/>
</dbReference>
<accession>X1IUL3</accession>
<dbReference type="PANTHER" id="PTHR42852">
    <property type="entry name" value="THIOL:DISULFIDE INTERCHANGE PROTEIN DSBE"/>
    <property type="match status" value="1"/>
</dbReference>
<gene>
    <name evidence="2" type="ORF">S03H2_43369</name>
</gene>
<reference evidence="2" key="1">
    <citation type="journal article" date="2014" name="Front. Microbiol.">
        <title>High frequency of phylogenetically diverse reductive dehalogenase-homologous genes in deep subseafloor sedimentary metagenomes.</title>
        <authorList>
            <person name="Kawai M."/>
            <person name="Futagami T."/>
            <person name="Toyoda A."/>
            <person name="Takaki Y."/>
            <person name="Nishi S."/>
            <person name="Hori S."/>
            <person name="Arai W."/>
            <person name="Tsubouchi T."/>
            <person name="Morono Y."/>
            <person name="Uchiyama I."/>
            <person name="Ito T."/>
            <person name="Fujiyama A."/>
            <person name="Inagaki F."/>
            <person name="Takami H."/>
        </authorList>
    </citation>
    <scope>NUCLEOTIDE SEQUENCE</scope>
    <source>
        <strain evidence="2">Expedition CK06-06</strain>
    </source>
</reference>
<dbReference type="Pfam" id="PF00578">
    <property type="entry name" value="AhpC-TSA"/>
    <property type="match status" value="1"/>
</dbReference>
<evidence type="ECO:0000259" key="1">
    <source>
        <dbReference type="PROSITE" id="PS51352"/>
    </source>
</evidence>
<dbReference type="PANTHER" id="PTHR42852:SF13">
    <property type="entry name" value="PROTEIN DIPZ"/>
    <property type="match status" value="1"/>
</dbReference>
<feature type="domain" description="Thioredoxin" evidence="1">
    <location>
        <begin position="41"/>
        <end position="144"/>
    </location>
</feature>
<organism evidence="2">
    <name type="scientific">marine sediment metagenome</name>
    <dbReference type="NCBI Taxonomy" id="412755"/>
    <lineage>
        <taxon>unclassified sequences</taxon>
        <taxon>metagenomes</taxon>
        <taxon>ecological metagenomes</taxon>
    </lineage>
</organism>